<dbReference type="InterPro" id="IPR008719">
    <property type="entry name" value="N2O_reductase_NosL"/>
</dbReference>
<accession>A0A2A4YX28</accession>
<comment type="caution">
    <text evidence="2">The sequence shown here is derived from an EMBL/GenBank/DDBJ whole genome shotgun (WGS) entry which is preliminary data.</text>
</comment>
<evidence type="ECO:0000313" key="2">
    <source>
        <dbReference type="EMBL" id="PCI99314.1"/>
    </source>
</evidence>
<evidence type="ECO:0000256" key="1">
    <source>
        <dbReference type="SAM" id="SignalP"/>
    </source>
</evidence>
<feature type="chain" id="PRO_5013218234" description="Copper resistance protein CopZ" evidence="1">
    <location>
        <begin position="19"/>
        <end position="171"/>
    </location>
</feature>
<dbReference type="PANTHER" id="PTHR41247">
    <property type="entry name" value="HTH-TYPE TRANSCRIPTIONAL REPRESSOR YCNK"/>
    <property type="match status" value="1"/>
</dbReference>
<dbReference type="EMBL" id="NVUS01000016">
    <property type="protein sequence ID" value="PCI99314.1"/>
    <property type="molecule type" value="Genomic_DNA"/>
</dbReference>
<feature type="signal peptide" evidence="1">
    <location>
        <begin position="1"/>
        <end position="18"/>
    </location>
</feature>
<dbReference type="PANTHER" id="PTHR41247:SF1">
    <property type="entry name" value="HTH-TYPE TRANSCRIPTIONAL REPRESSOR YCNK"/>
    <property type="match status" value="1"/>
</dbReference>
<dbReference type="Gene3D" id="3.30.70.2060">
    <property type="match status" value="1"/>
</dbReference>
<reference evidence="2" key="2">
    <citation type="journal article" date="2018" name="ISME J.">
        <title>A dynamic microbial community with high functional redundancy inhabits the cold, oxic subseafloor aquifer.</title>
        <authorList>
            <person name="Tully B.J."/>
            <person name="Wheat C.G."/>
            <person name="Glazer B.T."/>
            <person name="Huber J.A."/>
        </authorList>
    </citation>
    <scope>NUCLEOTIDE SEQUENCE</scope>
    <source>
        <strain evidence="2">NORP83</strain>
    </source>
</reference>
<proteinExistence type="predicted"/>
<gene>
    <name evidence="2" type="ORF">COB13_11825</name>
</gene>
<organism evidence="2">
    <name type="scientific">OCS116 cluster bacterium</name>
    <dbReference type="NCBI Taxonomy" id="2030921"/>
    <lineage>
        <taxon>Bacteria</taxon>
        <taxon>Pseudomonadati</taxon>
        <taxon>Pseudomonadota</taxon>
        <taxon>Alphaproteobacteria</taxon>
        <taxon>OCS116 cluster</taxon>
    </lineage>
</organism>
<keyword evidence="1" id="KW-0732">Signal</keyword>
<dbReference type="Pfam" id="PF05573">
    <property type="entry name" value="NosL"/>
    <property type="match status" value="1"/>
</dbReference>
<evidence type="ECO:0008006" key="3">
    <source>
        <dbReference type="Google" id="ProtNLM"/>
    </source>
</evidence>
<protein>
    <recommendedName>
        <fullName evidence="3">Copper resistance protein CopZ</fullName>
    </recommendedName>
</protein>
<dbReference type="PROSITE" id="PS51257">
    <property type="entry name" value="PROKAR_LIPOPROTEIN"/>
    <property type="match status" value="1"/>
</dbReference>
<sequence length="171" mass="19145">MKPLKLSFLLIMTMFLSACGEDAILPSPEKMTRDSIGFYCAMIVADHIGPKAQVFEKGQEKSLWFSQVRDAFAYRSMPGEAQNLSVIYVHDMGQATSYDNPQVDGIWIKAKTAFYVINSDKRGGMGARETIPFGQKSDAENFAQQYNGIVVAFNDIPLDYLWGDEGDYETN</sequence>
<dbReference type="AlphaFoldDB" id="A0A2A4YX28"/>
<reference key="1">
    <citation type="submission" date="2017-08" db="EMBL/GenBank/DDBJ databases">
        <title>A dynamic microbial community with high functional redundancy inhabits the cold, oxic subseafloor aquifer.</title>
        <authorList>
            <person name="Tully B.J."/>
            <person name="Wheat C.G."/>
            <person name="Glazer B.T."/>
            <person name="Huber J.A."/>
        </authorList>
    </citation>
    <scope>NUCLEOTIDE SEQUENCE [LARGE SCALE GENOMIC DNA]</scope>
</reference>
<name>A0A2A4YX28_9PROT</name>
<dbReference type="SUPFAM" id="SSF160387">
    <property type="entry name" value="NosL/MerB-like"/>
    <property type="match status" value="1"/>
</dbReference>
<dbReference type="Gene3D" id="3.30.70.2050">
    <property type="match status" value="1"/>
</dbReference>